<dbReference type="InterPro" id="IPR036425">
    <property type="entry name" value="MoaB/Mog-like_dom_sf"/>
</dbReference>
<dbReference type="InterPro" id="IPR001453">
    <property type="entry name" value="MoaB/Mog_dom"/>
</dbReference>
<evidence type="ECO:0000313" key="10">
    <source>
        <dbReference type="Proteomes" id="UP000650224"/>
    </source>
</evidence>
<evidence type="ECO:0000256" key="7">
    <source>
        <dbReference type="RuleBase" id="RU365090"/>
    </source>
</evidence>
<dbReference type="Proteomes" id="UP000650224">
    <property type="component" value="Unassembled WGS sequence"/>
</dbReference>
<dbReference type="SMART" id="SM00852">
    <property type="entry name" value="MoCF_biosynth"/>
    <property type="match status" value="1"/>
</dbReference>
<keyword evidence="4 7" id="KW-0500">Molybdenum</keyword>
<protein>
    <recommendedName>
        <fullName evidence="7">Molybdopterin molybdenumtransferase</fullName>
        <ecNumber evidence="7">2.10.1.1</ecNumber>
    </recommendedName>
</protein>
<dbReference type="EC" id="2.10.1.1" evidence="7"/>
<evidence type="ECO:0000259" key="8">
    <source>
        <dbReference type="SMART" id="SM00852"/>
    </source>
</evidence>
<keyword evidence="7 9" id="KW-0808">Transferase</keyword>
<comment type="caution">
    <text evidence="9">The sequence shown here is derived from an EMBL/GenBank/DDBJ whole genome shotgun (WGS) entry which is preliminary data.</text>
</comment>
<comment type="function">
    <text evidence="1 7">Catalyzes the insertion of molybdate into adenylated molybdopterin with the concomitant release of AMP.</text>
</comment>
<evidence type="ECO:0000313" key="9">
    <source>
        <dbReference type="EMBL" id="MBD8029931.1"/>
    </source>
</evidence>
<dbReference type="Pfam" id="PF03453">
    <property type="entry name" value="MoeA_N"/>
    <property type="match status" value="1"/>
</dbReference>
<dbReference type="SUPFAM" id="SSF63882">
    <property type="entry name" value="MoeA N-terminal region -like"/>
    <property type="match status" value="1"/>
</dbReference>
<evidence type="ECO:0000256" key="6">
    <source>
        <dbReference type="ARBA" id="ARBA00047317"/>
    </source>
</evidence>
<name>A0A8I0HNL5_9CORY</name>
<dbReference type="UniPathway" id="UPA00344"/>
<sequence length="395" mass="41188">MSRTPEHHVEAIRALLPAPGAETVDLHAALGRRTTAPVTAAWDSPRFDNSQMDGFALTSAQLAGGTFPVGPTIAAGVDPATWYPSGLVDATFCPIMTGARLPTGTAAIVPVENTQPGEFTAERVTVPATPAGQFLRLQGSDIRAGEEIIPAGTELTPIHIALLASQSITAVEVVRRLRIITVTGGAEINNSGGAATIPDANGPLLRALATRHGMEVLTQLHTDDHPARLAEQLEKAIDRYQPDAVITSGGISHGKFEVIRQVLEPGEGAWFGHVDQQPGGPQGLAVFHDTPVIALPGNPISTLVSFVLFLPPVLRGEPLTPVVAEMGTPATGLSGGRDQFLRGRWEVVDKRLVATPLPGTSSHLLAQAAGATCLIRVPAGTTVEAGNSVDTYPLG</sequence>
<dbReference type="PANTHER" id="PTHR10192">
    <property type="entry name" value="MOLYBDOPTERIN BIOSYNTHESIS PROTEIN"/>
    <property type="match status" value="1"/>
</dbReference>
<dbReference type="InterPro" id="IPR036135">
    <property type="entry name" value="MoeA_linker/N_sf"/>
</dbReference>
<feature type="domain" description="MoaB/Mog" evidence="8">
    <location>
        <begin position="180"/>
        <end position="316"/>
    </location>
</feature>
<dbReference type="InterPro" id="IPR036688">
    <property type="entry name" value="MoeA_C_domain_IV_sf"/>
</dbReference>
<dbReference type="InterPro" id="IPR005110">
    <property type="entry name" value="MoeA_linker/N"/>
</dbReference>
<dbReference type="InterPro" id="IPR038987">
    <property type="entry name" value="MoeA-like"/>
</dbReference>
<dbReference type="GO" id="GO:0005829">
    <property type="term" value="C:cytosol"/>
    <property type="evidence" value="ECO:0007669"/>
    <property type="project" value="TreeGrafter"/>
</dbReference>
<dbReference type="PANTHER" id="PTHR10192:SF5">
    <property type="entry name" value="GEPHYRIN"/>
    <property type="match status" value="1"/>
</dbReference>
<keyword evidence="10" id="KW-1185">Reference proteome</keyword>
<dbReference type="RefSeq" id="WP_191733148.1">
    <property type="nucleotide sequence ID" value="NZ_JACSPR010000003.1"/>
</dbReference>
<dbReference type="Gene3D" id="2.170.190.11">
    <property type="entry name" value="Molybdopterin biosynthesis moea protein, domain 3"/>
    <property type="match status" value="1"/>
</dbReference>
<dbReference type="AlphaFoldDB" id="A0A8I0HNL5"/>
<evidence type="ECO:0000256" key="2">
    <source>
        <dbReference type="ARBA" id="ARBA00005046"/>
    </source>
</evidence>
<dbReference type="EMBL" id="JACSPR010000003">
    <property type="protein sequence ID" value="MBD8029931.1"/>
    <property type="molecule type" value="Genomic_DNA"/>
</dbReference>
<proteinExistence type="inferred from homology"/>
<comment type="catalytic activity">
    <reaction evidence="6">
        <text>adenylyl-molybdopterin + molybdate = Mo-molybdopterin + AMP + H(+)</text>
        <dbReference type="Rhea" id="RHEA:35047"/>
        <dbReference type="ChEBI" id="CHEBI:15378"/>
        <dbReference type="ChEBI" id="CHEBI:36264"/>
        <dbReference type="ChEBI" id="CHEBI:62727"/>
        <dbReference type="ChEBI" id="CHEBI:71302"/>
        <dbReference type="ChEBI" id="CHEBI:456215"/>
        <dbReference type="EC" id="2.10.1.1"/>
    </reaction>
</comment>
<keyword evidence="5 7" id="KW-0501">Molybdenum cofactor biosynthesis</keyword>
<dbReference type="SUPFAM" id="SSF63867">
    <property type="entry name" value="MoeA C-terminal domain-like"/>
    <property type="match status" value="1"/>
</dbReference>
<evidence type="ECO:0000256" key="5">
    <source>
        <dbReference type="ARBA" id="ARBA00023150"/>
    </source>
</evidence>
<accession>A0A8I0HNL5</accession>
<dbReference type="Gene3D" id="3.40.980.10">
    <property type="entry name" value="MoaB/Mog-like domain"/>
    <property type="match status" value="1"/>
</dbReference>
<evidence type="ECO:0000256" key="1">
    <source>
        <dbReference type="ARBA" id="ARBA00002901"/>
    </source>
</evidence>
<dbReference type="SUPFAM" id="SSF53218">
    <property type="entry name" value="Molybdenum cofactor biosynthesis proteins"/>
    <property type="match status" value="1"/>
</dbReference>
<reference evidence="9 10" key="1">
    <citation type="submission" date="2020-08" db="EMBL/GenBank/DDBJ databases">
        <title>A Genomic Blueprint of the Chicken Gut Microbiome.</title>
        <authorList>
            <person name="Gilroy R."/>
            <person name="Ravi A."/>
            <person name="Getino M."/>
            <person name="Pursley I."/>
            <person name="Horton D.L."/>
            <person name="Alikhan N.-F."/>
            <person name="Baker D."/>
            <person name="Gharbi K."/>
            <person name="Hall N."/>
            <person name="Watson M."/>
            <person name="Adriaenssens E.M."/>
            <person name="Foster-Nyarko E."/>
            <person name="Jarju S."/>
            <person name="Secka A."/>
            <person name="Antonio M."/>
            <person name="Oren A."/>
            <person name="Chaudhuri R."/>
            <person name="La Ragione R.M."/>
            <person name="Hildebrand F."/>
            <person name="Pallen M.J."/>
        </authorList>
    </citation>
    <scope>NUCLEOTIDE SEQUENCE [LARGE SCALE GENOMIC DNA]</scope>
    <source>
        <strain evidence="9 10">Sa1YVA5</strain>
    </source>
</reference>
<dbReference type="GO" id="GO:0061599">
    <property type="term" value="F:molybdopterin molybdotransferase activity"/>
    <property type="evidence" value="ECO:0007669"/>
    <property type="project" value="UniProtKB-UniRule"/>
</dbReference>
<keyword evidence="7" id="KW-0479">Metal-binding</keyword>
<evidence type="ECO:0000256" key="3">
    <source>
        <dbReference type="ARBA" id="ARBA00010763"/>
    </source>
</evidence>
<dbReference type="CDD" id="cd00887">
    <property type="entry name" value="MoeA"/>
    <property type="match status" value="1"/>
</dbReference>
<organism evidence="9 10">
    <name type="scientific">Corynebacterium gallinarum</name>
    <dbReference type="NCBI Taxonomy" id="2762214"/>
    <lineage>
        <taxon>Bacteria</taxon>
        <taxon>Bacillati</taxon>
        <taxon>Actinomycetota</taxon>
        <taxon>Actinomycetes</taxon>
        <taxon>Mycobacteriales</taxon>
        <taxon>Corynebacteriaceae</taxon>
        <taxon>Corynebacterium</taxon>
    </lineage>
</organism>
<dbReference type="Pfam" id="PF03454">
    <property type="entry name" value="MoeA_C"/>
    <property type="match status" value="1"/>
</dbReference>
<keyword evidence="7" id="KW-0460">Magnesium</keyword>
<evidence type="ECO:0000256" key="4">
    <source>
        <dbReference type="ARBA" id="ARBA00022505"/>
    </source>
</evidence>
<dbReference type="Pfam" id="PF00994">
    <property type="entry name" value="MoCF_biosynth"/>
    <property type="match status" value="1"/>
</dbReference>
<dbReference type="Gene3D" id="3.90.105.10">
    <property type="entry name" value="Molybdopterin biosynthesis moea protein, domain 2"/>
    <property type="match status" value="1"/>
</dbReference>
<dbReference type="GO" id="GO:0046872">
    <property type="term" value="F:metal ion binding"/>
    <property type="evidence" value="ECO:0007669"/>
    <property type="project" value="UniProtKB-UniRule"/>
</dbReference>
<dbReference type="GO" id="GO:0006777">
    <property type="term" value="P:Mo-molybdopterin cofactor biosynthetic process"/>
    <property type="evidence" value="ECO:0007669"/>
    <property type="project" value="UniProtKB-UniRule"/>
</dbReference>
<dbReference type="InterPro" id="IPR005111">
    <property type="entry name" value="MoeA_C_domain_IV"/>
</dbReference>
<comment type="pathway">
    <text evidence="2 7">Cofactor biosynthesis; molybdopterin biosynthesis.</text>
</comment>
<comment type="cofactor">
    <cofactor evidence="7">
        <name>Mg(2+)</name>
        <dbReference type="ChEBI" id="CHEBI:18420"/>
    </cofactor>
</comment>
<dbReference type="Gene3D" id="2.40.340.10">
    <property type="entry name" value="MoeA, C-terminal, domain IV"/>
    <property type="match status" value="1"/>
</dbReference>
<comment type="similarity">
    <text evidence="3 7">Belongs to the MoeA family.</text>
</comment>
<gene>
    <name evidence="9" type="ORF">H9627_06250</name>
</gene>